<dbReference type="InterPro" id="IPR050223">
    <property type="entry name" value="D-isomer_2-hydroxyacid_DH"/>
</dbReference>
<dbReference type="InterPro" id="IPR006140">
    <property type="entry name" value="D-isomer_DH_NAD-bd"/>
</dbReference>
<dbReference type="InterPro" id="IPR006139">
    <property type="entry name" value="D-isomer_2_OHA_DH_cat_dom"/>
</dbReference>
<protein>
    <submittedName>
        <fullName evidence="7">2-hydroxyacid dehydrogenase</fullName>
    </submittedName>
</protein>
<keyword evidence="3" id="KW-0520">NAD</keyword>
<keyword evidence="8" id="KW-1185">Reference proteome</keyword>
<dbReference type="GO" id="GO:0030267">
    <property type="term" value="F:glyoxylate reductase (NADPH) activity"/>
    <property type="evidence" value="ECO:0007669"/>
    <property type="project" value="TreeGrafter"/>
</dbReference>
<feature type="domain" description="D-isomer specific 2-hydroxyacid dehydrogenase catalytic" evidence="5">
    <location>
        <begin position="8"/>
        <end position="311"/>
    </location>
</feature>
<reference evidence="7 8" key="1">
    <citation type="submission" date="2020-02" db="EMBL/GenBank/DDBJ databases">
        <title>Pseudoroseicyclus tamarix, sp. nov., isolated from offshore sediment of a Tamarix chinensis forest.</title>
        <authorList>
            <person name="Gai Y."/>
        </authorList>
    </citation>
    <scope>NUCLEOTIDE SEQUENCE [LARGE SCALE GENOMIC DNA]</scope>
    <source>
        <strain evidence="7 8">CLL3-39</strain>
    </source>
</reference>
<dbReference type="Pfam" id="PF02826">
    <property type="entry name" value="2-Hacid_dh_C"/>
    <property type="match status" value="1"/>
</dbReference>
<dbReference type="Pfam" id="PF00389">
    <property type="entry name" value="2-Hacid_dh"/>
    <property type="match status" value="1"/>
</dbReference>
<evidence type="ECO:0000256" key="2">
    <source>
        <dbReference type="ARBA" id="ARBA00023002"/>
    </source>
</evidence>
<keyword evidence="1" id="KW-0521">NADP</keyword>
<dbReference type="AlphaFoldDB" id="A0A6B2JR36"/>
<dbReference type="GO" id="GO:0005829">
    <property type="term" value="C:cytosol"/>
    <property type="evidence" value="ECO:0007669"/>
    <property type="project" value="TreeGrafter"/>
</dbReference>
<dbReference type="FunFam" id="3.40.50.720:FF:000213">
    <property type="entry name" value="Putative 2-hydroxyacid dehydrogenase"/>
    <property type="match status" value="1"/>
</dbReference>
<dbReference type="RefSeq" id="WP_163890911.1">
    <property type="nucleotide sequence ID" value="NZ_JAAFYS010000001.1"/>
</dbReference>
<evidence type="ECO:0000313" key="8">
    <source>
        <dbReference type="Proteomes" id="UP000474757"/>
    </source>
</evidence>
<comment type="caution">
    <text evidence="7">The sequence shown here is derived from an EMBL/GenBank/DDBJ whole genome shotgun (WGS) entry which is preliminary data.</text>
</comment>
<sequence length="313" mass="33095">MTADILCLTSLPPHLQAELEDRFTVHRLFDADDREAVLDDAGGSIRGIVTDGGKAVDEALLERLPKLEFVTCSSAGYDRIDTAALKRRGIRMGNVSPALEDDVADTAILLLMAARRDLPRAHAHVTSGDWADGSYPLLHSFTGGRLGIAGMGRIGAAVARRAEGFGKEIGYFSRTEKPDAPGRHFDDLTELAKWAGDLIVCLPGGDATRHMIGAEVMAAQGPEGILVNVGRGSVVDEAALIAALTDGTLGAAGLDVFHDEPTPDAALTGLPNVTCYPHHASGTVEARGAMAQMTLDNLTAYFDGRPLPYEVSL</sequence>
<comment type="similarity">
    <text evidence="4">Belongs to the D-isomer specific 2-hydroxyacid dehydrogenase family.</text>
</comment>
<keyword evidence="2 4" id="KW-0560">Oxidoreductase</keyword>
<accession>A0A6B2JR36</accession>
<dbReference type="SUPFAM" id="SSF52283">
    <property type="entry name" value="Formate/glycerate dehydrogenase catalytic domain-like"/>
    <property type="match status" value="1"/>
</dbReference>
<dbReference type="GO" id="GO:0051287">
    <property type="term" value="F:NAD binding"/>
    <property type="evidence" value="ECO:0007669"/>
    <property type="project" value="InterPro"/>
</dbReference>
<evidence type="ECO:0000259" key="6">
    <source>
        <dbReference type="Pfam" id="PF02826"/>
    </source>
</evidence>
<evidence type="ECO:0000259" key="5">
    <source>
        <dbReference type="Pfam" id="PF00389"/>
    </source>
</evidence>
<gene>
    <name evidence="7" type="ORF">GZA08_06005</name>
</gene>
<evidence type="ECO:0000313" key="7">
    <source>
        <dbReference type="EMBL" id="NDV00520.1"/>
    </source>
</evidence>
<dbReference type="Proteomes" id="UP000474757">
    <property type="component" value="Unassembled WGS sequence"/>
</dbReference>
<dbReference type="GO" id="GO:0016618">
    <property type="term" value="F:hydroxypyruvate reductase [NAD(P)H] activity"/>
    <property type="evidence" value="ECO:0007669"/>
    <property type="project" value="TreeGrafter"/>
</dbReference>
<dbReference type="SUPFAM" id="SSF51735">
    <property type="entry name" value="NAD(P)-binding Rossmann-fold domains"/>
    <property type="match status" value="1"/>
</dbReference>
<proteinExistence type="inferred from homology"/>
<evidence type="ECO:0000256" key="4">
    <source>
        <dbReference type="RuleBase" id="RU003719"/>
    </source>
</evidence>
<evidence type="ECO:0000256" key="3">
    <source>
        <dbReference type="ARBA" id="ARBA00023027"/>
    </source>
</evidence>
<dbReference type="PANTHER" id="PTHR10996">
    <property type="entry name" value="2-HYDROXYACID DEHYDROGENASE-RELATED"/>
    <property type="match status" value="1"/>
</dbReference>
<evidence type="ECO:0000256" key="1">
    <source>
        <dbReference type="ARBA" id="ARBA00022857"/>
    </source>
</evidence>
<dbReference type="CDD" id="cd12156">
    <property type="entry name" value="HPPR"/>
    <property type="match status" value="1"/>
</dbReference>
<feature type="domain" description="D-isomer specific 2-hydroxyacid dehydrogenase NAD-binding" evidence="6">
    <location>
        <begin position="109"/>
        <end position="280"/>
    </location>
</feature>
<organism evidence="7 8">
    <name type="scientific">Pseudoroseicyclus tamaricis</name>
    <dbReference type="NCBI Taxonomy" id="2705421"/>
    <lineage>
        <taxon>Bacteria</taxon>
        <taxon>Pseudomonadati</taxon>
        <taxon>Pseudomonadota</taxon>
        <taxon>Alphaproteobacteria</taxon>
        <taxon>Rhodobacterales</taxon>
        <taxon>Paracoccaceae</taxon>
        <taxon>Pseudoroseicyclus</taxon>
    </lineage>
</organism>
<dbReference type="EMBL" id="JAAGAB010000001">
    <property type="protein sequence ID" value="NDV00520.1"/>
    <property type="molecule type" value="Genomic_DNA"/>
</dbReference>
<dbReference type="PANTHER" id="PTHR10996:SF178">
    <property type="entry name" value="2-HYDROXYACID DEHYDROGENASE YGL185C-RELATED"/>
    <property type="match status" value="1"/>
</dbReference>
<name>A0A6B2JR36_9RHOB</name>
<dbReference type="Gene3D" id="3.40.50.720">
    <property type="entry name" value="NAD(P)-binding Rossmann-like Domain"/>
    <property type="match status" value="2"/>
</dbReference>
<dbReference type="InterPro" id="IPR036291">
    <property type="entry name" value="NAD(P)-bd_dom_sf"/>
</dbReference>